<protein>
    <submittedName>
        <fullName evidence="1">Uncharacterized protein</fullName>
    </submittedName>
</protein>
<sequence>MQNSYLLFMHPEQEHINKSCFLPAIFYSLDVVEPPTATSRGLILLSSLLLLLSSAASTTNMCSFRRCDFKSSGAAQESRSITLRTAHPPFSPVLATA</sequence>
<proteinExistence type="predicted"/>
<evidence type="ECO:0000313" key="1">
    <source>
        <dbReference type="EMBL" id="GFO18100.1"/>
    </source>
</evidence>
<evidence type="ECO:0000313" key="2">
    <source>
        <dbReference type="Proteomes" id="UP000735302"/>
    </source>
</evidence>
<dbReference type="EMBL" id="BLXT01004928">
    <property type="protein sequence ID" value="GFO18100.1"/>
    <property type="molecule type" value="Genomic_DNA"/>
</dbReference>
<keyword evidence="2" id="KW-1185">Reference proteome</keyword>
<organism evidence="1 2">
    <name type="scientific">Plakobranchus ocellatus</name>
    <dbReference type="NCBI Taxonomy" id="259542"/>
    <lineage>
        <taxon>Eukaryota</taxon>
        <taxon>Metazoa</taxon>
        <taxon>Spiralia</taxon>
        <taxon>Lophotrochozoa</taxon>
        <taxon>Mollusca</taxon>
        <taxon>Gastropoda</taxon>
        <taxon>Heterobranchia</taxon>
        <taxon>Euthyneura</taxon>
        <taxon>Panpulmonata</taxon>
        <taxon>Sacoglossa</taxon>
        <taxon>Placobranchoidea</taxon>
        <taxon>Plakobranchidae</taxon>
        <taxon>Plakobranchus</taxon>
    </lineage>
</organism>
<reference evidence="1 2" key="1">
    <citation type="journal article" date="2021" name="Elife">
        <title>Chloroplast acquisition without the gene transfer in kleptoplastic sea slugs, Plakobranchus ocellatus.</title>
        <authorList>
            <person name="Maeda T."/>
            <person name="Takahashi S."/>
            <person name="Yoshida T."/>
            <person name="Shimamura S."/>
            <person name="Takaki Y."/>
            <person name="Nagai Y."/>
            <person name="Toyoda A."/>
            <person name="Suzuki Y."/>
            <person name="Arimoto A."/>
            <person name="Ishii H."/>
            <person name="Satoh N."/>
            <person name="Nishiyama T."/>
            <person name="Hasebe M."/>
            <person name="Maruyama T."/>
            <person name="Minagawa J."/>
            <person name="Obokata J."/>
            <person name="Shigenobu S."/>
        </authorList>
    </citation>
    <scope>NUCLEOTIDE SEQUENCE [LARGE SCALE GENOMIC DNA]</scope>
</reference>
<dbReference type="Proteomes" id="UP000735302">
    <property type="component" value="Unassembled WGS sequence"/>
</dbReference>
<comment type="caution">
    <text evidence="1">The sequence shown here is derived from an EMBL/GenBank/DDBJ whole genome shotgun (WGS) entry which is preliminary data.</text>
</comment>
<dbReference type="AlphaFoldDB" id="A0AAV4BBV6"/>
<gene>
    <name evidence="1" type="ORF">PoB_004460500</name>
</gene>
<name>A0AAV4BBV6_9GAST</name>
<accession>A0AAV4BBV6</accession>